<evidence type="ECO:0000256" key="1">
    <source>
        <dbReference type="SAM" id="MobiDB-lite"/>
    </source>
</evidence>
<protein>
    <submittedName>
        <fullName evidence="2">Uncharacterized protein</fullName>
    </submittedName>
</protein>
<reference evidence="2 3" key="1">
    <citation type="submission" date="2024-09" db="EMBL/GenBank/DDBJ databases">
        <title>Rethinking Asexuality: The Enigmatic Case of Functional Sexual Genes in Lepraria (Stereocaulaceae).</title>
        <authorList>
            <person name="Doellman M."/>
            <person name="Sun Y."/>
            <person name="Barcenas-Pena A."/>
            <person name="Lumbsch H.T."/>
            <person name="Grewe F."/>
        </authorList>
    </citation>
    <scope>NUCLEOTIDE SEQUENCE [LARGE SCALE GENOMIC DNA]</scope>
    <source>
        <strain evidence="2 3">Grewe 0041</strain>
    </source>
</reference>
<dbReference type="EMBL" id="JBHFEH010000030">
    <property type="protein sequence ID" value="KAL2052049.1"/>
    <property type="molecule type" value="Genomic_DNA"/>
</dbReference>
<dbReference type="Proteomes" id="UP001590951">
    <property type="component" value="Unassembled WGS sequence"/>
</dbReference>
<proteinExistence type="predicted"/>
<feature type="compositionally biased region" description="Polar residues" evidence="1">
    <location>
        <begin position="43"/>
        <end position="60"/>
    </location>
</feature>
<evidence type="ECO:0000313" key="3">
    <source>
        <dbReference type="Proteomes" id="UP001590951"/>
    </source>
</evidence>
<feature type="region of interest" description="Disordered" evidence="1">
    <location>
        <begin position="31"/>
        <end position="90"/>
    </location>
</feature>
<name>A0ABR4B2B4_9LECA</name>
<evidence type="ECO:0000313" key="2">
    <source>
        <dbReference type="EMBL" id="KAL2052049.1"/>
    </source>
</evidence>
<comment type="caution">
    <text evidence="2">The sequence shown here is derived from an EMBL/GenBank/DDBJ whole genome shotgun (WGS) entry which is preliminary data.</text>
</comment>
<organism evidence="2 3">
    <name type="scientific">Lepraria finkii</name>
    <dbReference type="NCBI Taxonomy" id="1340010"/>
    <lineage>
        <taxon>Eukaryota</taxon>
        <taxon>Fungi</taxon>
        <taxon>Dikarya</taxon>
        <taxon>Ascomycota</taxon>
        <taxon>Pezizomycotina</taxon>
        <taxon>Lecanoromycetes</taxon>
        <taxon>OSLEUM clade</taxon>
        <taxon>Lecanoromycetidae</taxon>
        <taxon>Lecanorales</taxon>
        <taxon>Lecanorineae</taxon>
        <taxon>Stereocaulaceae</taxon>
        <taxon>Lepraria</taxon>
    </lineage>
</organism>
<sequence length="150" mass="16563">MATLTALLNELIIAISSNLTIFTSPLSTTVHLPDQRRPLQGGRSPSYNLSRYPTRGSQRPYNKAMATHQPSQHHPSPPPHHQNPRQPSGRRNLQLAPAIAIASNTFRLVTESNVPNSHLVSRWKQISPARLTSVFIARLAKTLATPMAPQ</sequence>
<keyword evidence="3" id="KW-1185">Reference proteome</keyword>
<gene>
    <name evidence="2" type="ORF">ABVK25_007741</name>
</gene>
<accession>A0ABR4B2B4</accession>